<evidence type="ECO:0000256" key="2">
    <source>
        <dbReference type="ARBA" id="ARBA00022692"/>
    </source>
</evidence>
<dbReference type="GO" id="GO:0016020">
    <property type="term" value="C:membrane"/>
    <property type="evidence" value="ECO:0007669"/>
    <property type="project" value="UniProtKB-SubCell"/>
</dbReference>
<dbReference type="Proteomes" id="UP001174691">
    <property type="component" value="Unassembled WGS sequence"/>
</dbReference>
<name>A0AA38VU18_9PEZI</name>
<dbReference type="GO" id="GO:0022857">
    <property type="term" value="F:transmembrane transporter activity"/>
    <property type="evidence" value="ECO:0007669"/>
    <property type="project" value="InterPro"/>
</dbReference>
<evidence type="ECO:0000256" key="1">
    <source>
        <dbReference type="ARBA" id="ARBA00004141"/>
    </source>
</evidence>
<feature type="transmembrane region" description="Helical" evidence="6">
    <location>
        <begin position="216"/>
        <end position="238"/>
    </location>
</feature>
<protein>
    <submittedName>
        <fullName evidence="8">Major facilitator superfamily transporter</fullName>
    </submittedName>
</protein>
<evidence type="ECO:0000313" key="9">
    <source>
        <dbReference type="Proteomes" id="UP001174691"/>
    </source>
</evidence>
<accession>A0AA38VU18</accession>
<evidence type="ECO:0000313" key="8">
    <source>
        <dbReference type="EMBL" id="KAJ9165496.1"/>
    </source>
</evidence>
<dbReference type="Pfam" id="PF07690">
    <property type="entry name" value="MFS_1"/>
    <property type="match status" value="1"/>
</dbReference>
<evidence type="ECO:0000256" key="3">
    <source>
        <dbReference type="ARBA" id="ARBA00022989"/>
    </source>
</evidence>
<feature type="transmembrane region" description="Helical" evidence="6">
    <location>
        <begin position="448"/>
        <end position="474"/>
    </location>
</feature>
<feature type="compositionally biased region" description="Polar residues" evidence="5">
    <location>
        <begin position="1"/>
        <end position="10"/>
    </location>
</feature>
<feature type="transmembrane region" description="Helical" evidence="6">
    <location>
        <begin position="393"/>
        <end position="415"/>
    </location>
</feature>
<dbReference type="SUPFAM" id="SSF103473">
    <property type="entry name" value="MFS general substrate transporter"/>
    <property type="match status" value="1"/>
</dbReference>
<feature type="transmembrane region" description="Helical" evidence="6">
    <location>
        <begin position="157"/>
        <end position="178"/>
    </location>
</feature>
<feature type="transmembrane region" description="Helical" evidence="6">
    <location>
        <begin position="358"/>
        <end position="381"/>
    </location>
</feature>
<dbReference type="AlphaFoldDB" id="A0AA38VU18"/>
<keyword evidence="3 6" id="KW-1133">Transmembrane helix</keyword>
<reference evidence="8" key="1">
    <citation type="submission" date="2022-07" db="EMBL/GenBank/DDBJ databases">
        <title>Fungi with potential for degradation of polypropylene.</title>
        <authorList>
            <person name="Gostincar C."/>
        </authorList>
    </citation>
    <scope>NUCLEOTIDE SEQUENCE</scope>
    <source>
        <strain evidence="8">EXF-13287</strain>
    </source>
</reference>
<feature type="transmembrane region" description="Helical" evidence="6">
    <location>
        <begin position="88"/>
        <end position="115"/>
    </location>
</feature>
<keyword evidence="4 6" id="KW-0472">Membrane</keyword>
<comment type="caution">
    <text evidence="8">The sequence shown here is derived from an EMBL/GenBank/DDBJ whole genome shotgun (WGS) entry which is preliminary data.</text>
</comment>
<keyword evidence="9" id="KW-1185">Reference proteome</keyword>
<feature type="domain" description="Major facilitator superfamily (MFS) profile" evidence="7">
    <location>
        <begin position="90"/>
        <end position="552"/>
    </location>
</feature>
<feature type="transmembrane region" description="Helical" evidence="6">
    <location>
        <begin position="184"/>
        <end position="209"/>
    </location>
</feature>
<proteinExistence type="predicted"/>
<evidence type="ECO:0000259" key="7">
    <source>
        <dbReference type="PROSITE" id="PS50850"/>
    </source>
</evidence>
<feature type="transmembrane region" description="Helical" evidence="6">
    <location>
        <begin position="244"/>
        <end position="267"/>
    </location>
</feature>
<comment type="subcellular location">
    <subcellularLocation>
        <location evidence="1">Membrane</location>
        <topology evidence="1">Multi-pass membrane protein</topology>
    </subcellularLocation>
</comment>
<evidence type="ECO:0000256" key="6">
    <source>
        <dbReference type="SAM" id="Phobius"/>
    </source>
</evidence>
<feature type="transmembrane region" description="Helical" evidence="6">
    <location>
        <begin position="127"/>
        <end position="145"/>
    </location>
</feature>
<dbReference type="Gene3D" id="1.20.1250.20">
    <property type="entry name" value="MFS general substrate transporter like domains"/>
    <property type="match status" value="2"/>
</dbReference>
<feature type="transmembrane region" description="Helical" evidence="6">
    <location>
        <begin position="319"/>
        <end position="337"/>
    </location>
</feature>
<feature type="transmembrane region" description="Helical" evidence="6">
    <location>
        <begin position="422"/>
        <end position="442"/>
    </location>
</feature>
<dbReference type="EMBL" id="JANBVN010000003">
    <property type="protein sequence ID" value="KAJ9165496.1"/>
    <property type="molecule type" value="Genomic_DNA"/>
</dbReference>
<dbReference type="CDD" id="cd17476">
    <property type="entry name" value="MFS_Amf1_MDR_like"/>
    <property type="match status" value="1"/>
</dbReference>
<dbReference type="PROSITE" id="PS50850">
    <property type="entry name" value="MFS"/>
    <property type="match status" value="1"/>
</dbReference>
<gene>
    <name evidence="8" type="ORF">NKR19_g283</name>
</gene>
<dbReference type="PANTHER" id="PTHR42718:SF1">
    <property type="entry name" value="LOW AFFINITY AMMONIUM TRANSPORTER"/>
    <property type="match status" value="1"/>
</dbReference>
<organism evidence="8 9">
    <name type="scientific">Coniochaeta hoffmannii</name>
    <dbReference type="NCBI Taxonomy" id="91930"/>
    <lineage>
        <taxon>Eukaryota</taxon>
        <taxon>Fungi</taxon>
        <taxon>Dikarya</taxon>
        <taxon>Ascomycota</taxon>
        <taxon>Pezizomycotina</taxon>
        <taxon>Sordariomycetes</taxon>
        <taxon>Sordariomycetidae</taxon>
        <taxon>Coniochaetales</taxon>
        <taxon>Coniochaetaceae</taxon>
        <taxon>Coniochaeta</taxon>
    </lineage>
</organism>
<evidence type="ECO:0000256" key="5">
    <source>
        <dbReference type="SAM" id="MobiDB-lite"/>
    </source>
</evidence>
<evidence type="ECO:0000256" key="4">
    <source>
        <dbReference type="ARBA" id="ARBA00023136"/>
    </source>
</evidence>
<feature type="transmembrane region" description="Helical" evidence="6">
    <location>
        <begin position="528"/>
        <end position="549"/>
    </location>
</feature>
<dbReference type="PANTHER" id="PTHR42718">
    <property type="entry name" value="MAJOR FACILITATOR SUPERFAMILY MULTIDRUG TRANSPORTER MFSC"/>
    <property type="match status" value="1"/>
</dbReference>
<feature type="transmembrane region" description="Helical" evidence="6">
    <location>
        <begin position="486"/>
        <end position="508"/>
    </location>
</feature>
<sequence length="574" mass="61346">MGTAQPSSATGAAGDVETSSDRTLTPRLPENQSEKDGDPSPPLPDSASSDEDYHTPAEEAEDQGDLAAQPSNVESIWVAETMSLPREVAFVVLVCMAQFATQFAMGGTINILHVIGDAYDISEPGKLSWLIAGYSLTVGTFILFSGRLGDAFGYKKMLLVGYAWFSLWSMVTGVSVYSNYVLHVFARVLQGIGPAICLPNALAIFGAAYPPGHRKAMVFSAFGATAPGGSVAGMLFSAGWSRVWWPWTFWGMSIGLAATAVAAFFVIPAPPQKMRLKARNWREVVVELDLPGAVTGILALVLINFAWNQAPITSWANPAVITTLVLGFVCVAAFFYIEVRVAKRPLLPMEAFSGEVGFVLAVVSCGWATFGIWFFYVYQIVQEIKGIPPLLSVAWFSPVAVSGAIAAVATGFLLGPAKFSPAVVMTMALAAFTIGIVLIATLPMDQTYWAQLFVCLIVMPFGMDMSFPAATIILSDAVKKEHQGIAASLVNTVVNYSISLGLGFAGTVEVHVNNGGKTPEDVLKGFRGALYLGVGLSGLGLVFCAGFLLKTYWNPRRKRDQERGIEEGGKETQA</sequence>
<keyword evidence="2 6" id="KW-0812">Transmembrane</keyword>
<feature type="region of interest" description="Disordered" evidence="5">
    <location>
        <begin position="1"/>
        <end position="67"/>
    </location>
</feature>
<dbReference type="InterPro" id="IPR036259">
    <property type="entry name" value="MFS_trans_sf"/>
</dbReference>
<dbReference type="InterPro" id="IPR020846">
    <property type="entry name" value="MFS_dom"/>
</dbReference>
<feature type="transmembrane region" description="Helical" evidence="6">
    <location>
        <begin position="288"/>
        <end position="307"/>
    </location>
</feature>
<dbReference type="InterPro" id="IPR011701">
    <property type="entry name" value="MFS"/>
</dbReference>